<evidence type="ECO:0000256" key="6">
    <source>
        <dbReference type="ARBA" id="ARBA00047939"/>
    </source>
</evidence>
<dbReference type="InterPro" id="IPR036597">
    <property type="entry name" value="Fido-like_dom_sf"/>
</dbReference>
<proteinExistence type="predicted"/>
<dbReference type="GO" id="GO:0051302">
    <property type="term" value="P:regulation of cell division"/>
    <property type="evidence" value="ECO:0007669"/>
    <property type="project" value="TreeGrafter"/>
</dbReference>
<evidence type="ECO:0000259" key="8">
    <source>
        <dbReference type="PROSITE" id="PS51459"/>
    </source>
</evidence>
<evidence type="ECO:0000256" key="1">
    <source>
        <dbReference type="ARBA" id="ARBA00022679"/>
    </source>
</evidence>
<evidence type="ECO:0000256" key="7">
    <source>
        <dbReference type="ARBA" id="ARBA00048696"/>
    </source>
</evidence>
<keyword evidence="3" id="KW-0547">Nucleotide-binding</keyword>
<dbReference type="GO" id="GO:0070733">
    <property type="term" value="F:AMPylase activity"/>
    <property type="evidence" value="ECO:0007669"/>
    <property type="project" value="UniProtKB-EC"/>
</dbReference>
<dbReference type="Gene3D" id="1.10.3290.10">
    <property type="entry name" value="Fido-like domain"/>
    <property type="match status" value="1"/>
</dbReference>
<protein>
    <recommendedName>
        <fullName evidence="5">protein adenylyltransferase</fullName>
        <ecNumber evidence="5">2.7.7.108</ecNumber>
    </recommendedName>
</protein>
<keyword evidence="1" id="KW-0808">Transferase</keyword>
<organism evidence="9 10">
    <name type="scientific">Coprococcus comes</name>
    <dbReference type="NCBI Taxonomy" id="410072"/>
    <lineage>
        <taxon>Bacteria</taxon>
        <taxon>Bacillati</taxon>
        <taxon>Bacillota</taxon>
        <taxon>Clostridia</taxon>
        <taxon>Lachnospirales</taxon>
        <taxon>Lachnospiraceae</taxon>
        <taxon>Coprococcus</taxon>
    </lineage>
</organism>
<dbReference type="RefSeq" id="WP_118199909.1">
    <property type="nucleotide sequence ID" value="NZ_QRHO01000088.1"/>
</dbReference>
<sequence>MSFVDPYIDTETGLLINSIGAKTQSELDQIEADFVSIGLLKLYDEKFRVSYSLEDLQYIHASLFGKVYPWAGQIRTVEIHKVGDPDNSNFAPSALIEPAFYNSMQELGEDHNLQGLNQLSFADRLAYHFSNVNYIHPFREGNGRTQRVFWSLCAMEAGYDLDWTSVSSRDMDSASKIARLNDDLTALKAIFKEIAIPFNKNSSLPIDAVYKRLLRVRNHLSMQADRTYDLTEKYIR</sequence>
<dbReference type="PROSITE" id="PS51459">
    <property type="entry name" value="FIDO"/>
    <property type="match status" value="1"/>
</dbReference>
<evidence type="ECO:0000313" key="9">
    <source>
        <dbReference type="EMBL" id="RHF77606.1"/>
    </source>
</evidence>
<gene>
    <name evidence="9" type="ORF">DW656_17970</name>
</gene>
<evidence type="ECO:0000256" key="5">
    <source>
        <dbReference type="ARBA" id="ARBA00034531"/>
    </source>
</evidence>
<dbReference type="EC" id="2.7.7.108" evidence="5"/>
<accession>A0A414Q9Y7</accession>
<dbReference type="Pfam" id="PF02661">
    <property type="entry name" value="Fic"/>
    <property type="match status" value="1"/>
</dbReference>
<dbReference type="GO" id="GO:0005524">
    <property type="term" value="F:ATP binding"/>
    <property type="evidence" value="ECO:0007669"/>
    <property type="project" value="UniProtKB-KW"/>
</dbReference>
<comment type="catalytic activity">
    <reaction evidence="7">
        <text>L-tyrosyl-[protein] + ATP = O-(5'-adenylyl)-L-tyrosyl-[protein] + diphosphate</text>
        <dbReference type="Rhea" id="RHEA:54288"/>
        <dbReference type="Rhea" id="RHEA-COMP:10136"/>
        <dbReference type="Rhea" id="RHEA-COMP:13846"/>
        <dbReference type="ChEBI" id="CHEBI:30616"/>
        <dbReference type="ChEBI" id="CHEBI:33019"/>
        <dbReference type="ChEBI" id="CHEBI:46858"/>
        <dbReference type="ChEBI" id="CHEBI:83624"/>
        <dbReference type="EC" id="2.7.7.108"/>
    </reaction>
</comment>
<dbReference type="SUPFAM" id="SSF140931">
    <property type="entry name" value="Fic-like"/>
    <property type="match status" value="1"/>
</dbReference>
<reference evidence="9 10" key="1">
    <citation type="submission" date="2018-08" db="EMBL/GenBank/DDBJ databases">
        <title>A genome reference for cultivated species of the human gut microbiota.</title>
        <authorList>
            <person name="Zou Y."/>
            <person name="Xue W."/>
            <person name="Luo G."/>
        </authorList>
    </citation>
    <scope>NUCLEOTIDE SEQUENCE [LARGE SCALE GENOMIC DNA]</scope>
    <source>
        <strain evidence="9 10">AM23-3</strain>
    </source>
</reference>
<comment type="catalytic activity">
    <reaction evidence="6">
        <text>L-threonyl-[protein] + ATP = 3-O-(5'-adenylyl)-L-threonyl-[protein] + diphosphate</text>
        <dbReference type="Rhea" id="RHEA:54292"/>
        <dbReference type="Rhea" id="RHEA-COMP:11060"/>
        <dbReference type="Rhea" id="RHEA-COMP:13847"/>
        <dbReference type="ChEBI" id="CHEBI:30013"/>
        <dbReference type="ChEBI" id="CHEBI:30616"/>
        <dbReference type="ChEBI" id="CHEBI:33019"/>
        <dbReference type="ChEBI" id="CHEBI:138113"/>
        <dbReference type="EC" id="2.7.7.108"/>
    </reaction>
</comment>
<keyword evidence="4" id="KW-0067">ATP-binding</keyword>
<dbReference type="PANTHER" id="PTHR39560:SF1">
    <property type="entry name" value="PROTEIN ADENYLYLTRANSFERASE FIC-RELATED"/>
    <property type="match status" value="1"/>
</dbReference>
<keyword evidence="2" id="KW-0548">Nucleotidyltransferase</keyword>
<feature type="domain" description="Fido" evidence="8">
    <location>
        <begin position="51"/>
        <end position="193"/>
    </location>
</feature>
<evidence type="ECO:0000256" key="3">
    <source>
        <dbReference type="ARBA" id="ARBA00022741"/>
    </source>
</evidence>
<dbReference type="AlphaFoldDB" id="A0A414Q9Y7"/>
<dbReference type="Proteomes" id="UP000284579">
    <property type="component" value="Unassembled WGS sequence"/>
</dbReference>
<evidence type="ECO:0000313" key="10">
    <source>
        <dbReference type="Proteomes" id="UP000284579"/>
    </source>
</evidence>
<comment type="caution">
    <text evidence="9">The sequence shown here is derived from an EMBL/GenBank/DDBJ whole genome shotgun (WGS) entry which is preliminary data.</text>
</comment>
<name>A0A414Q9Y7_9FIRM</name>
<dbReference type="InterPro" id="IPR003812">
    <property type="entry name" value="Fido"/>
</dbReference>
<dbReference type="PANTHER" id="PTHR39560">
    <property type="entry name" value="PROTEIN ADENYLYLTRANSFERASE FIC-RELATED"/>
    <property type="match status" value="1"/>
</dbReference>
<evidence type="ECO:0000256" key="2">
    <source>
        <dbReference type="ARBA" id="ARBA00022695"/>
    </source>
</evidence>
<dbReference type="EMBL" id="QRHO01000088">
    <property type="protein sequence ID" value="RHF77606.1"/>
    <property type="molecule type" value="Genomic_DNA"/>
</dbReference>
<evidence type="ECO:0000256" key="4">
    <source>
        <dbReference type="ARBA" id="ARBA00022840"/>
    </source>
</evidence>